<feature type="compositionally biased region" description="Basic and acidic residues" evidence="1">
    <location>
        <begin position="387"/>
        <end position="396"/>
    </location>
</feature>
<dbReference type="OrthoDB" id="3555572at2759"/>
<sequence>MPVAQISIEVKDCPSELKSLTTRGTAIRKPSAFQSTLKVILGSFNPPSTQVWNTGVEDIDHERNQYSVYASECMLLPGYIEQSITLDLSTSEEDKRFLRYSIEFEVEPDRDQRGHIYRGYSQSHRLGETREGYAMSFLKTLEELHGKTKRAIERRRHSPYEETKRAIGRKRHCFGKLKYISDILEAARKNESLLVHQPKLKLLEKSSGRKTWQAQFIRRGASGTMEEDYERREVRRDKTLGRINKSRVARGFGIHISNNEKRSRKREERMRYPSHSDAESTGSRETASSVGSYYGSSHGRRRRSSSRNHDGYRGYESLDDDYDTRSRASSVFSKPGRSSSHGSRSSVSSGSSRSNSDYGSRYRSGHNNYQTDDQFRKPPSYPPDFQHGYETKDLPRPNEPYPGRSRSLYPSHYPPQYPPQYPV</sequence>
<dbReference type="HOGENOM" id="CLU_708158_0_0_1"/>
<dbReference type="EMBL" id="FQ790352">
    <property type="protein sequence ID" value="CCD54872.1"/>
    <property type="molecule type" value="Genomic_DNA"/>
</dbReference>
<feature type="compositionally biased region" description="Low complexity" evidence="1">
    <location>
        <begin position="288"/>
        <end position="297"/>
    </location>
</feature>
<name>G2YTW2_BOTF4</name>
<feature type="region of interest" description="Disordered" evidence="1">
    <location>
        <begin position="254"/>
        <end position="423"/>
    </location>
</feature>
<feature type="compositionally biased region" description="Low complexity" evidence="1">
    <location>
        <begin position="336"/>
        <end position="362"/>
    </location>
</feature>
<evidence type="ECO:0000256" key="1">
    <source>
        <dbReference type="SAM" id="MobiDB-lite"/>
    </source>
</evidence>
<evidence type="ECO:0000313" key="3">
    <source>
        <dbReference type="Proteomes" id="UP000008177"/>
    </source>
</evidence>
<protein>
    <submittedName>
        <fullName evidence="2">Uncharacterized protein</fullName>
    </submittedName>
</protein>
<accession>G2YTW2</accession>
<dbReference type="InParanoid" id="G2YTW2"/>
<gene>
    <name evidence="2" type="ORF">BofuT4_P161610.1</name>
</gene>
<proteinExistence type="predicted"/>
<feature type="compositionally biased region" description="Basic and acidic residues" evidence="1">
    <location>
        <begin position="258"/>
        <end position="278"/>
    </location>
</feature>
<dbReference type="Proteomes" id="UP000008177">
    <property type="component" value="Unplaced contigs"/>
</dbReference>
<evidence type="ECO:0000313" key="2">
    <source>
        <dbReference type="EMBL" id="CCD54872.1"/>
    </source>
</evidence>
<feature type="compositionally biased region" description="Pro residues" evidence="1">
    <location>
        <begin position="412"/>
        <end position="423"/>
    </location>
</feature>
<organism evidence="2 3">
    <name type="scientific">Botryotinia fuckeliana (strain T4)</name>
    <name type="common">Noble rot fungus</name>
    <name type="synonym">Botrytis cinerea</name>
    <dbReference type="NCBI Taxonomy" id="999810"/>
    <lineage>
        <taxon>Eukaryota</taxon>
        <taxon>Fungi</taxon>
        <taxon>Dikarya</taxon>
        <taxon>Ascomycota</taxon>
        <taxon>Pezizomycotina</taxon>
        <taxon>Leotiomycetes</taxon>
        <taxon>Helotiales</taxon>
        <taxon>Sclerotiniaceae</taxon>
        <taxon>Botrytis</taxon>
    </lineage>
</organism>
<dbReference type="AlphaFoldDB" id="G2YTW2"/>
<reference evidence="3" key="1">
    <citation type="journal article" date="2011" name="PLoS Genet.">
        <title>Genomic analysis of the necrotrophic fungal pathogens Sclerotinia sclerotiorum and Botrytis cinerea.</title>
        <authorList>
            <person name="Amselem J."/>
            <person name="Cuomo C.A."/>
            <person name="van Kan J.A."/>
            <person name="Viaud M."/>
            <person name="Benito E.P."/>
            <person name="Couloux A."/>
            <person name="Coutinho P.M."/>
            <person name="de Vries R.P."/>
            <person name="Dyer P.S."/>
            <person name="Fillinger S."/>
            <person name="Fournier E."/>
            <person name="Gout L."/>
            <person name="Hahn M."/>
            <person name="Kohn L."/>
            <person name="Lapalu N."/>
            <person name="Plummer K.M."/>
            <person name="Pradier J.M."/>
            <person name="Quevillon E."/>
            <person name="Sharon A."/>
            <person name="Simon A."/>
            <person name="ten Have A."/>
            <person name="Tudzynski B."/>
            <person name="Tudzynski P."/>
            <person name="Wincker P."/>
            <person name="Andrew M."/>
            <person name="Anthouard V."/>
            <person name="Beever R.E."/>
            <person name="Beffa R."/>
            <person name="Benoit I."/>
            <person name="Bouzid O."/>
            <person name="Brault B."/>
            <person name="Chen Z."/>
            <person name="Choquer M."/>
            <person name="Collemare J."/>
            <person name="Cotton P."/>
            <person name="Danchin E.G."/>
            <person name="Da Silva C."/>
            <person name="Gautier A."/>
            <person name="Giraud C."/>
            <person name="Giraud T."/>
            <person name="Gonzalez C."/>
            <person name="Grossetete S."/>
            <person name="Guldener U."/>
            <person name="Henrissat B."/>
            <person name="Howlett B.J."/>
            <person name="Kodira C."/>
            <person name="Kretschmer M."/>
            <person name="Lappartient A."/>
            <person name="Leroch M."/>
            <person name="Levis C."/>
            <person name="Mauceli E."/>
            <person name="Neuveglise C."/>
            <person name="Oeser B."/>
            <person name="Pearson M."/>
            <person name="Poulain J."/>
            <person name="Poussereau N."/>
            <person name="Quesneville H."/>
            <person name="Rascle C."/>
            <person name="Schumacher J."/>
            <person name="Segurens B."/>
            <person name="Sexton A."/>
            <person name="Silva E."/>
            <person name="Sirven C."/>
            <person name="Soanes D.M."/>
            <person name="Talbot N.J."/>
            <person name="Templeton M."/>
            <person name="Yandava C."/>
            <person name="Yarden O."/>
            <person name="Zeng Q."/>
            <person name="Rollins J.A."/>
            <person name="Lebrun M.H."/>
            <person name="Dickman M."/>
        </authorList>
    </citation>
    <scope>NUCLEOTIDE SEQUENCE [LARGE SCALE GENOMIC DNA]</scope>
    <source>
        <strain evidence="3">T4</strain>
    </source>
</reference>